<accession>A0A4Q2AID3</accession>
<reference evidence="1 2" key="1">
    <citation type="submission" date="2018-08" db="EMBL/GenBank/DDBJ databases">
        <title>Mountain-cultivated ginseng endophyte, Burkholderia stabilis and its activity against ginseng root rot disease.</title>
        <authorList>
            <person name="Tapan Kumar M."/>
            <person name="Bae H."/>
            <person name="Shanmugam G."/>
            <person name="Jeon J."/>
        </authorList>
    </citation>
    <scope>NUCLEOTIDE SEQUENCE [LARGE SCALE GENOMIC DNA]</scope>
    <source>
        <strain evidence="1 2">EB159</strain>
    </source>
</reference>
<evidence type="ECO:0000313" key="2">
    <source>
        <dbReference type="Proteomes" id="UP000289650"/>
    </source>
</evidence>
<organism evidence="1 2">
    <name type="scientific">Burkholderia stabilis</name>
    <dbReference type="NCBI Taxonomy" id="95485"/>
    <lineage>
        <taxon>Bacteria</taxon>
        <taxon>Pseudomonadati</taxon>
        <taxon>Pseudomonadota</taxon>
        <taxon>Betaproteobacteria</taxon>
        <taxon>Burkholderiales</taxon>
        <taxon>Burkholderiaceae</taxon>
        <taxon>Burkholderia</taxon>
        <taxon>Burkholderia cepacia complex</taxon>
    </lineage>
</organism>
<proteinExistence type="predicted"/>
<dbReference type="AlphaFoldDB" id="A0A4Q2AID3"/>
<name>A0A4Q2AID3_9BURK</name>
<gene>
    <name evidence="1" type="ORF">D1006_29385</name>
</gene>
<evidence type="ECO:0000313" key="1">
    <source>
        <dbReference type="EMBL" id="RXV69197.1"/>
    </source>
</evidence>
<sequence>MEWRNATAPNRPDRMQEVRGVYHKQTAWSVYIRKWRCYDRLLHRLRPDSRLFRAPVTGTRSLPAARLPGR</sequence>
<dbReference type="Proteomes" id="UP000289650">
    <property type="component" value="Unassembled WGS sequence"/>
</dbReference>
<dbReference type="EMBL" id="QWEX01000002">
    <property type="protein sequence ID" value="RXV69197.1"/>
    <property type="molecule type" value="Genomic_DNA"/>
</dbReference>
<protein>
    <submittedName>
        <fullName evidence="1">Uncharacterized protein</fullName>
    </submittedName>
</protein>
<comment type="caution">
    <text evidence="1">The sequence shown here is derived from an EMBL/GenBank/DDBJ whole genome shotgun (WGS) entry which is preliminary data.</text>
</comment>